<comment type="caution">
    <text evidence="2">The sequence shown here is derived from an EMBL/GenBank/DDBJ whole genome shotgun (WGS) entry which is preliminary data.</text>
</comment>
<dbReference type="Gene3D" id="1.20.1290.10">
    <property type="entry name" value="AhpD-like"/>
    <property type="match status" value="1"/>
</dbReference>
<protein>
    <submittedName>
        <fullName evidence="2">Carboxymuconolactone decarboxylase family protein</fullName>
    </submittedName>
</protein>
<sequence length="165" mass="18333">MARITLPTREDLPEEYRYLLGEDALGDLDLLRAMGTNPRILQTYMRHGTALWREAGLSVRQVELAILTIARTLESTYEWFQHVDIARDVDLTDEEIRAVGGRDDGPFDDNERTLLRYARVAANDDVSTDVHGSLVAAFNEVTVAGTAALVAHYVATGRFVSVLAV</sequence>
<evidence type="ECO:0000313" key="3">
    <source>
        <dbReference type="Proteomes" id="UP001596406"/>
    </source>
</evidence>
<accession>A0ABD5UIC1</accession>
<organism evidence="2 3">
    <name type="scientific">Halomarina ordinaria</name>
    <dbReference type="NCBI Taxonomy" id="3033939"/>
    <lineage>
        <taxon>Archaea</taxon>
        <taxon>Methanobacteriati</taxon>
        <taxon>Methanobacteriota</taxon>
        <taxon>Stenosarchaea group</taxon>
        <taxon>Halobacteria</taxon>
        <taxon>Halobacteriales</taxon>
        <taxon>Natronomonadaceae</taxon>
        <taxon>Halomarina</taxon>
    </lineage>
</organism>
<dbReference type="InterPro" id="IPR003779">
    <property type="entry name" value="CMD-like"/>
</dbReference>
<dbReference type="PANTHER" id="PTHR34846">
    <property type="entry name" value="4-CARBOXYMUCONOLACTONE DECARBOXYLASE FAMILY PROTEIN (AFU_ORTHOLOGUE AFUA_6G11590)"/>
    <property type="match status" value="1"/>
</dbReference>
<evidence type="ECO:0000313" key="2">
    <source>
        <dbReference type="EMBL" id="MFC6837856.1"/>
    </source>
</evidence>
<proteinExistence type="predicted"/>
<gene>
    <name evidence="2" type="ORF">ACFQHK_15310</name>
</gene>
<dbReference type="PANTHER" id="PTHR34846:SF11">
    <property type="entry name" value="4-CARBOXYMUCONOLACTONE DECARBOXYLASE FAMILY PROTEIN (AFU_ORTHOLOGUE AFUA_6G11590)"/>
    <property type="match status" value="1"/>
</dbReference>
<feature type="domain" description="Carboxymuconolactone decarboxylase-like" evidence="1">
    <location>
        <begin position="38"/>
        <end position="100"/>
    </location>
</feature>
<dbReference type="InterPro" id="IPR029032">
    <property type="entry name" value="AhpD-like"/>
</dbReference>
<name>A0ABD5UIC1_9EURY</name>
<keyword evidence="3" id="KW-1185">Reference proteome</keyword>
<evidence type="ECO:0000259" key="1">
    <source>
        <dbReference type="Pfam" id="PF02627"/>
    </source>
</evidence>
<dbReference type="EMBL" id="JBHSXM010000002">
    <property type="protein sequence ID" value="MFC6837856.1"/>
    <property type="molecule type" value="Genomic_DNA"/>
</dbReference>
<reference evidence="2 3" key="1">
    <citation type="journal article" date="2019" name="Int. J. Syst. Evol. Microbiol.">
        <title>The Global Catalogue of Microorganisms (GCM) 10K type strain sequencing project: providing services to taxonomists for standard genome sequencing and annotation.</title>
        <authorList>
            <consortium name="The Broad Institute Genomics Platform"/>
            <consortium name="The Broad Institute Genome Sequencing Center for Infectious Disease"/>
            <person name="Wu L."/>
            <person name="Ma J."/>
        </authorList>
    </citation>
    <scope>NUCLEOTIDE SEQUENCE [LARGE SCALE GENOMIC DNA]</scope>
    <source>
        <strain evidence="2 3">PSRA2</strain>
    </source>
</reference>
<dbReference type="RefSeq" id="WP_304449573.1">
    <property type="nucleotide sequence ID" value="NZ_JARRAH010000002.1"/>
</dbReference>
<dbReference type="Pfam" id="PF02627">
    <property type="entry name" value="CMD"/>
    <property type="match status" value="1"/>
</dbReference>
<dbReference type="AlphaFoldDB" id="A0ABD5UIC1"/>
<dbReference type="Proteomes" id="UP001596406">
    <property type="component" value="Unassembled WGS sequence"/>
</dbReference>
<dbReference type="SUPFAM" id="SSF69118">
    <property type="entry name" value="AhpD-like"/>
    <property type="match status" value="1"/>
</dbReference>